<reference evidence="8 9" key="1">
    <citation type="submission" date="2020-08" db="EMBL/GenBank/DDBJ databases">
        <title>Sequencing the genomes of 1000 actinobacteria strains.</title>
        <authorList>
            <person name="Klenk H.-P."/>
        </authorList>
    </citation>
    <scope>NUCLEOTIDE SEQUENCE [LARGE SCALE GENOMIC DNA]</scope>
    <source>
        <strain evidence="8 9">DSM 102122</strain>
    </source>
</reference>
<dbReference type="SUPFAM" id="SSF53448">
    <property type="entry name" value="Nucleotide-diphospho-sugar transferases"/>
    <property type="match status" value="1"/>
</dbReference>
<dbReference type="Proteomes" id="UP000542813">
    <property type="component" value="Unassembled WGS sequence"/>
</dbReference>
<feature type="region of interest" description="Disordered" evidence="6">
    <location>
        <begin position="601"/>
        <end position="626"/>
    </location>
</feature>
<evidence type="ECO:0000313" key="8">
    <source>
        <dbReference type="EMBL" id="MBB5789528.1"/>
    </source>
</evidence>
<dbReference type="Gene3D" id="3.90.550.10">
    <property type="entry name" value="Spore Coat Polysaccharide Biosynthesis Protein SpsA, Chain A"/>
    <property type="match status" value="1"/>
</dbReference>
<gene>
    <name evidence="8" type="ORF">HD601_004103</name>
</gene>
<keyword evidence="4 7" id="KW-1133">Transmembrane helix</keyword>
<dbReference type="RefSeq" id="WP_184824952.1">
    <property type="nucleotide sequence ID" value="NZ_JACHMM010000001.1"/>
</dbReference>
<accession>A0A7W9GT24</accession>
<dbReference type="InterPro" id="IPR029044">
    <property type="entry name" value="Nucleotide-diphossugar_trans"/>
</dbReference>
<feature type="transmembrane region" description="Helical" evidence="7">
    <location>
        <begin position="49"/>
        <end position="70"/>
    </location>
</feature>
<keyword evidence="2 8" id="KW-0808">Transferase</keyword>
<feature type="transmembrane region" description="Helical" evidence="7">
    <location>
        <begin position="558"/>
        <end position="578"/>
    </location>
</feature>
<feature type="region of interest" description="Disordered" evidence="6">
    <location>
        <begin position="1"/>
        <end position="40"/>
    </location>
</feature>
<evidence type="ECO:0000256" key="7">
    <source>
        <dbReference type="SAM" id="Phobius"/>
    </source>
</evidence>
<evidence type="ECO:0000256" key="2">
    <source>
        <dbReference type="ARBA" id="ARBA00022679"/>
    </source>
</evidence>
<name>A0A7W9GT24_9ACTN</name>
<evidence type="ECO:0000256" key="4">
    <source>
        <dbReference type="ARBA" id="ARBA00022989"/>
    </source>
</evidence>
<dbReference type="AlphaFoldDB" id="A0A7W9GT24"/>
<evidence type="ECO:0000256" key="5">
    <source>
        <dbReference type="ARBA" id="ARBA00023136"/>
    </source>
</evidence>
<keyword evidence="5 7" id="KW-0472">Membrane</keyword>
<keyword evidence="9" id="KW-1185">Reference proteome</keyword>
<dbReference type="Pfam" id="PF13641">
    <property type="entry name" value="Glyco_tranf_2_3"/>
    <property type="match status" value="1"/>
</dbReference>
<feature type="compositionally biased region" description="Pro residues" evidence="6">
    <location>
        <begin position="15"/>
        <end position="31"/>
    </location>
</feature>
<dbReference type="GO" id="GO:0016757">
    <property type="term" value="F:glycosyltransferase activity"/>
    <property type="evidence" value="ECO:0007669"/>
    <property type="project" value="TreeGrafter"/>
</dbReference>
<evidence type="ECO:0000256" key="1">
    <source>
        <dbReference type="ARBA" id="ARBA00004308"/>
    </source>
</evidence>
<evidence type="ECO:0000313" key="9">
    <source>
        <dbReference type="Proteomes" id="UP000542813"/>
    </source>
</evidence>
<comment type="subcellular location">
    <subcellularLocation>
        <location evidence="1">Endomembrane system</location>
    </subcellularLocation>
</comment>
<comment type="caution">
    <text evidence="8">The sequence shown here is derived from an EMBL/GenBank/DDBJ whole genome shotgun (WGS) entry which is preliminary data.</text>
</comment>
<dbReference type="PANTHER" id="PTHR32044">
    <property type="entry name" value="GLUCOMANNAN 4-BETA-MANNOSYLTRANSFERASE 9"/>
    <property type="match status" value="1"/>
</dbReference>
<evidence type="ECO:0000256" key="6">
    <source>
        <dbReference type="SAM" id="MobiDB-lite"/>
    </source>
</evidence>
<sequence length="626" mass="69419">MDAGPLPGTLTRAPATPPPPPASPPPPPPPPPRHERAHRRARPVRAARFPWWLPNVGVAVAAVVLFAVVAGTGVQGPAPGSAAWWALTVTLHLPLLVIVAFLSGGVIERLGYFWRGRAPEQPGRLPFRYPSVCVQLPMFNEHAVAARIIEAACSLRWPKDRLTVQVLDDSTDGDTRALVDAVCARLREESGVNVTVLRREHRHGYKAGALEEGRKRTDAEFIAIFDADFLPRRDYLLRAIPHFYGPGGVPDHGLALVQAQWGHLNHDESALTRAQSLWVDDHHTLQMAWRSARWRFVNFTGTAGVWRAAAVEAAGGWRAASLVEDCELSFRHLFAGYRTTFVKEIVAPAELPATYTAYKAQQKRWTQGWVQVQRMHLATLLFRHRCSLARRIHLVYHMCTTWQWPLWGLWIMVLPALIHSGLWFGALGTAAGVALYVLPSLLWMTLVTSLASAETRHTYAERLTPSSFRRRFARILPYLVVNTGMLPHQFSAFTEGLFGPLHSEFERTPKAGDAAGPARAGAGAARRYGVKVHWPYVAAELFCVAYQLAWAGVFLAEGLVWCALGAGYVAACVAYLLFRYGDHAGKVLFVLDPPRFDPPRFGTSRRGAARRLRRSRRAERVPAPAG</sequence>
<proteinExistence type="predicted"/>
<feature type="transmembrane region" description="Helical" evidence="7">
    <location>
        <begin position="534"/>
        <end position="552"/>
    </location>
</feature>
<dbReference type="EMBL" id="JACHMM010000001">
    <property type="protein sequence ID" value="MBB5789528.1"/>
    <property type="molecule type" value="Genomic_DNA"/>
</dbReference>
<dbReference type="PANTHER" id="PTHR32044:SF80">
    <property type="entry name" value="XYLOGLUCAN GLYCOSYLTRANSFERASE 2-RELATED"/>
    <property type="match status" value="1"/>
</dbReference>
<feature type="transmembrane region" description="Helical" evidence="7">
    <location>
        <begin position="433"/>
        <end position="453"/>
    </location>
</feature>
<feature type="compositionally biased region" description="Basic residues" evidence="6">
    <location>
        <begin position="607"/>
        <end position="617"/>
    </location>
</feature>
<organism evidence="8 9">
    <name type="scientific">Jiangella mangrovi</name>
    <dbReference type="NCBI Taxonomy" id="1524084"/>
    <lineage>
        <taxon>Bacteria</taxon>
        <taxon>Bacillati</taxon>
        <taxon>Actinomycetota</taxon>
        <taxon>Actinomycetes</taxon>
        <taxon>Jiangellales</taxon>
        <taxon>Jiangellaceae</taxon>
        <taxon>Jiangella</taxon>
    </lineage>
</organism>
<evidence type="ECO:0000256" key="3">
    <source>
        <dbReference type="ARBA" id="ARBA00022692"/>
    </source>
</evidence>
<keyword evidence="3 7" id="KW-0812">Transmembrane</keyword>
<feature type="transmembrane region" description="Helical" evidence="7">
    <location>
        <begin position="82"/>
        <end position="107"/>
    </location>
</feature>
<protein>
    <submittedName>
        <fullName evidence="8">Cellulose synthase/poly-beta-1,6-N-acetylglucosamine synthase-like glycosyltransferase</fullName>
    </submittedName>
</protein>